<keyword evidence="1" id="KW-0812">Transmembrane</keyword>
<reference evidence="2 3" key="1">
    <citation type="journal article" date="2016" name="Front. Microbiol.">
        <title>Genomic Resource of Rice Seed Associated Bacteria.</title>
        <authorList>
            <person name="Midha S."/>
            <person name="Bansal K."/>
            <person name="Sharma S."/>
            <person name="Kumar N."/>
            <person name="Patil P.P."/>
            <person name="Chaudhry V."/>
            <person name="Patil P.B."/>
        </authorList>
    </citation>
    <scope>NUCLEOTIDE SEQUENCE [LARGE SCALE GENOMIC DNA]</scope>
    <source>
        <strain evidence="2 3">NS226</strain>
    </source>
</reference>
<name>A0A175QC06_9HYPH</name>
<organism evidence="2 3">
    <name type="scientific">Aureimonas ureilytica</name>
    <dbReference type="NCBI Taxonomy" id="401562"/>
    <lineage>
        <taxon>Bacteria</taxon>
        <taxon>Pseudomonadati</taxon>
        <taxon>Pseudomonadota</taxon>
        <taxon>Alphaproteobacteria</taxon>
        <taxon>Hyphomicrobiales</taxon>
        <taxon>Aurantimonadaceae</taxon>
        <taxon>Aureimonas</taxon>
    </lineage>
</organism>
<accession>A0A175QC06</accession>
<dbReference type="EMBL" id="LDPZ01000206">
    <property type="protein sequence ID" value="KTQ67987.1"/>
    <property type="molecule type" value="Genomic_DNA"/>
</dbReference>
<feature type="transmembrane region" description="Helical" evidence="1">
    <location>
        <begin position="90"/>
        <end position="114"/>
    </location>
</feature>
<keyword evidence="1" id="KW-0472">Membrane</keyword>
<dbReference type="Proteomes" id="UP000078272">
    <property type="component" value="Unassembled WGS sequence"/>
</dbReference>
<comment type="caution">
    <text evidence="2">The sequence shown here is derived from an EMBL/GenBank/DDBJ whole genome shotgun (WGS) entry which is preliminary data.</text>
</comment>
<proteinExistence type="predicted"/>
<keyword evidence="1" id="KW-1133">Transmembrane helix</keyword>
<protein>
    <submittedName>
        <fullName evidence="2">Uncharacterized protein</fullName>
    </submittedName>
</protein>
<evidence type="ECO:0000313" key="3">
    <source>
        <dbReference type="Proteomes" id="UP000078272"/>
    </source>
</evidence>
<evidence type="ECO:0000256" key="1">
    <source>
        <dbReference type="SAM" id="Phobius"/>
    </source>
</evidence>
<dbReference type="PATRIC" id="fig|401562.3.peg.1589"/>
<evidence type="ECO:0000313" key="2">
    <source>
        <dbReference type="EMBL" id="KTQ67987.1"/>
    </source>
</evidence>
<gene>
    <name evidence="2" type="ORF">NS226_23790</name>
</gene>
<dbReference type="AlphaFoldDB" id="A0A175QC06"/>
<feature type="non-terminal residue" evidence="2">
    <location>
        <position position="1"/>
    </location>
</feature>
<sequence>DNGLCGRLVQFTVKRNNTAKCRGRIGLVSALVSRQNGLADGHAARISMLYNDARGLSEFFYALQCCIGIRNVVIRQCFALHLLGGSDRGLLYIFFYIEGGILMAVLAITHILLFNEVKIESTWEASCRLLSFTMVGGNHATEVVGNHAVVRSGVFKRFDCKVKTGFQRQ</sequence>